<evidence type="ECO:0000313" key="2">
    <source>
        <dbReference type="EMBL" id="SLN33293.1"/>
    </source>
</evidence>
<gene>
    <name evidence="2" type="ORF">PAM7066_01346</name>
</gene>
<dbReference type="STRING" id="315423.SAMN04488020_10366"/>
<dbReference type="RefSeq" id="WP_085853367.1">
    <property type="nucleotide sequence ID" value="NZ_FOPF01000003.1"/>
</dbReference>
<sequence>MATTVGNESNFNDLVTNLIYLERDAIAAYEETAKRLSDQALSQQIAEFRDDHLQHLDVLNEMAREAGADAPAEGDMKQMLTTGKIAMADLMGDAAILKAMKTNEDDTVQAYERAARHEGAVPKSKAFFEKAFADETRHREWMERMAQTL</sequence>
<dbReference type="CDD" id="cd00657">
    <property type="entry name" value="Ferritin_like"/>
    <property type="match status" value="1"/>
</dbReference>
<evidence type="ECO:0000313" key="3">
    <source>
        <dbReference type="Proteomes" id="UP000193870"/>
    </source>
</evidence>
<dbReference type="AlphaFoldDB" id="A0A1Y5S840"/>
<dbReference type="InterPro" id="IPR012347">
    <property type="entry name" value="Ferritin-like"/>
</dbReference>
<name>A0A1Y5S840_9RHOB</name>
<dbReference type="InterPro" id="IPR019052">
    <property type="entry name" value="DUF2383"/>
</dbReference>
<dbReference type="SUPFAM" id="SSF47240">
    <property type="entry name" value="Ferritin-like"/>
    <property type="match status" value="1"/>
</dbReference>
<dbReference type="EMBL" id="FWFV01000003">
    <property type="protein sequence ID" value="SLN33293.1"/>
    <property type="molecule type" value="Genomic_DNA"/>
</dbReference>
<feature type="domain" description="DUF2383" evidence="1">
    <location>
        <begin position="17"/>
        <end position="115"/>
    </location>
</feature>
<keyword evidence="3" id="KW-1185">Reference proteome</keyword>
<dbReference type="OrthoDB" id="7166292at2"/>
<accession>A0A1Y5S840</accession>
<dbReference type="Gene3D" id="1.20.1260.10">
    <property type="match status" value="1"/>
</dbReference>
<dbReference type="InterPro" id="IPR009078">
    <property type="entry name" value="Ferritin-like_SF"/>
</dbReference>
<organism evidence="2 3">
    <name type="scientific">Palleronia marisminoris</name>
    <dbReference type="NCBI Taxonomy" id="315423"/>
    <lineage>
        <taxon>Bacteria</taxon>
        <taxon>Pseudomonadati</taxon>
        <taxon>Pseudomonadota</taxon>
        <taxon>Alphaproteobacteria</taxon>
        <taxon>Rhodobacterales</taxon>
        <taxon>Roseobacteraceae</taxon>
        <taxon>Palleronia</taxon>
    </lineage>
</organism>
<proteinExistence type="predicted"/>
<dbReference type="Pfam" id="PF09537">
    <property type="entry name" value="DUF2383"/>
    <property type="match status" value="1"/>
</dbReference>
<evidence type="ECO:0000259" key="1">
    <source>
        <dbReference type="Pfam" id="PF09537"/>
    </source>
</evidence>
<reference evidence="2 3" key="1">
    <citation type="submission" date="2017-03" db="EMBL/GenBank/DDBJ databases">
        <authorList>
            <person name="Afonso C.L."/>
            <person name="Miller P.J."/>
            <person name="Scott M.A."/>
            <person name="Spackman E."/>
            <person name="Goraichik I."/>
            <person name="Dimitrov K.M."/>
            <person name="Suarez D.L."/>
            <person name="Swayne D.E."/>
        </authorList>
    </citation>
    <scope>NUCLEOTIDE SEQUENCE [LARGE SCALE GENOMIC DNA]</scope>
    <source>
        <strain evidence="2 3">CECT 7066</strain>
    </source>
</reference>
<dbReference type="Proteomes" id="UP000193870">
    <property type="component" value="Unassembled WGS sequence"/>
</dbReference>
<protein>
    <recommendedName>
        <fullName evidence="1">DUF2383 domain-containing protein</fullName>
    </recommendedName>
</protein>